<dbReference type="AlphaFoldDB" id="A0A822Y9I0"/>
<comment type="caution">
    <text evidence="1">The sequence shown here is derived from an EMBL/GenBank/DDBJ whole genome shotgun (WGS) entry which is preliminary data.</text>
</comment>
<protein>
    <submittedName>
        <fullName evidence="1">Uncharacterized protein</fullName>
    </submittedName>
</protein>
<dbReference type="EMBL" id="DUZY01000002">
    <property type="protein sequence ID" value="DAD29200.1"/>
    <property type="molecule type" value="Genomic_DNA"/>
</dbReference>
<proteinExistence type="predicted"/>
<dbReference type="Proteomes" id="UP000607653">
    <property type="component" value="Unassembled WGS sequence"/>
</dbReference>
<evidence type="ECO:0000313" key="2">
    <source>
        <dbReference type="Proteomes" id="UP000607653"/>
    </source>
</evidence>
<name>A0A822Y9I0_NELNU</name>
<keyword evidence="2" id="KW-1185">Reference proteome</keyword>
<evidence type="ECO:0000313" key="1">
    <source>
        <dbReference type="EMBL" id="DAD29200.1"/>
    </source>
</evidence>
<gene>
    <name evidence="1" type="ORF">HUJ06_030668</name>
</gene>
<organism evidence="1 2">
    <name type="scientific">Nelumbo nucifera</name>
    <name type="common">Sacred lotus</name>
    <dbReference type="NCBI Taxonomy" id="4432"/>
    <lineage>
        <taxon>Eukaryota</taxon>
        <taxon>Viridiplantae</taxon>
        <taxon>Streptophyta</taxon>
        <taxon>Embryophyta</taxon>
        <taxon>Tracheophyta</taxon>
        <taxon>Spermatophyta</taxon>
        <taxon>Magnoliopsida</taxon>
        <taxon>Proteales</taxon>
        <taxon>Nelumbonaceae</taxon>
        <taxon>Nelumbo</taxon>
    </lineage>
</organism>
<sequence>MDLLETATEDAHEFFRFRWGVFLKVEIIFPFQDFISVFMGFTEPCLGVGGIRLEVRVALPKHP</sequence>
<reference evidence="1 2" key="1">
    <citation type="journal article" date="2020" name="Mol. Biol. Evol.">
        <title>Distinct Expression and Methylation Patterns for Genes with Different Fates following a Single Whole-Genome Duplication in Flowering Plants.</title>
        <authorList>
            <person name="Shi T."/>
            <person name="Rahmani R.S."/>
            <person name="Gugger P.F."/>
            <person name="Wang M."/>
            <person name="Li H."/>
            <person name="Zhang Y."/>
            <person name="Li Z."/>
            <person name="Wang Q."/>
            <person name="Van de Peer Y."/>
            <person name="Marchal K."/>
            <person name="Chen J."/>
        </authorList>
    </citation>
    <scope>NUCLEOTIDE SEQUENCE [LARGE SCALE GENOMIC DNA]</scope>
    <source>
        <tissue evidence="1">Leaf</tissue>
    </source>
</reference>
<accession>A0A822Y9I0</accession>